<protein>
    <submittedName>
        <fullName evidence="1">Uncharacterized protein</fullName>
    </submittedName>
</protein>
<name>A0A7J7ESG2_DICBM</name>
<accession>A0A7J7ESG2</accession>
<gene>
    <name evidence="1" type="ORF">HPG69_005778</name>
</gene>
<dbReference type="PANTHER" id="PTHR24192">
    <property type="entry name" value="ANKYRIN REPEAT DOMAIN 40"/>
    <property type="match status" value="1"/>
</dbReference>
<evidence type="ECO:0000313" key="2">
    <source>
        <dbReference type="Proteomes" id="UP000551758"/>
    </source>
</evidence>
<dbReference type="PANTHER" id="PTHR24192:SF2">
    <property type="entry name" value="ANKRD40 C-TERMINAL-LIKE PROTEIN-RELATED"/>
    <property type="match status" value="1"/>
</dbReference>
<reference evidence="1 2" key="1">
    <citation type="journal article" date="2020" name="Mol. Biol. Evol.">
        <title>Interspecific Gene Flow and the Evolution of Specialization in Black and White Rhinoceros.</title>
        <authorList>
            <person name="Moodley Y."/>
            <person name="Westbury M.V."/>
            <person name="Russo I.M."/>
            <person name="Gopalakrishnan S."/>
            <person name="Rakotoarivelo A."/>
            <person name="Olsen R.A."/>
            <person name="Prost S."/>
            <person name="Tunstall T."/>
            <person name="Ryder O.A."/>
            <person name="Dalen L."/>
            <person name="Bruford M.W."/>
        </authorList>
    </citation>
    <scope>NUCLEOTIDE SEQUENCE [LARGE SCALE GENOMIC DNA]</scope>
    <source>
        <strain evidence="1">SBR-YM</strain>
        <tissue evidence="1">Skin</tissue>
    </source>
</reference>
<evidence type="ECO:0000313" key="1">
    <source>
        <dbReference type="EMBL" id="KAF5918740.1"/>
    </source>
</evidence>
<dbReference type="Proteomes" id="UP000551758">
    <property type="component" value="Unassembled WGS sequence"/>
</dbReference>
<keyword evidence="2" id="KW-1185">Reference proteome</keyword>
<dbReference type="EMBL" id="JACDTQ010002427">
    <property type="protein sequence ID" value="KAF5918740.1"/>
    <property type="molecule type" value="Genomic_DNA"/>
</dbReference>
<comment type="caution">
    <text evidence="1">The sequence shown here is derived from an EMBL/GenBank/DDBJ whole genome shotgun (WGS) entry which is preliminary data.</text>
</comment>
<sequence>MKKDSKLPFVPNYLANPPFPFVYTLTAEDSALLHKGGLSIPPASPTVEPLHGTTPLDPGSELRCVCPLCHTQNIRKRLSATSESELLPPPVSLEPKNGMHIGSVPAFHPFFFTRAFPFNMQELVLKVRIQKVISLKLNWTNRSSPTKNCSE</sequence>
<dbReference type="AlphaFoldDB" id="A0A7J7ESG2"/>
<dbReference type="InterPro" id="IPR039195">
    <property type="entry name" value="ANKRD40"/>
</dbReference>
<proteinExistence type="predicted"/>
<organism evidence="1 2">
    <name type="scientific">Diceros bicornis minor</name>
    <name type="common">South-central black rhinoceros</name>
    <dbReference type="NCBI Taxonomy" id="77932"/>
    <lineage>
        <taxon>Eukaryota</taxon>
        <taxon>Metazoa</taxon>
        <taxon>Chordata</taxon>
        <taxon>Craniata</taxon>
        <taxon>Vertebrata</taxon>
        <taxon>Euteleostomi</taxon>
        <taxon>Mammalia</taxon>
        <taxon>Eutheria</taxon>
        <taxon>Laurasiatheria</taxon>
        <taxon>Perissodactyla</taxon>
        <taxon>Rhinocerotidae</taxon>
        <taxon>Diceros</taxon>
    </lineage>
</organism>